<accession>A0ABM3IB00</accession>
<dbReference type="SMART" id="SM00108">
    <property type="entry name" value="B_lectin"/>
    <property type="match status" value="1"/>
</dbReference>
<dbReference type="RefSeq" id="XP_048324741.2">
    <property type="nucleotide sequence ID" value="XM_048468784.2"/>
</dbReference>
<dbReference type="SUPFAM" id="SSF56112">
    <property type="entry name" value="Protein kinase-like (PK-like)"/>
    <property type="match status" value="1"/>
</dbReference>
<evidence type="ECO:0000256" key="3">
    <source>
        <dbReference type="ARBA" id="ARBA00022536"/>
    </source>
</evidence>
<dbReference type="GeneID" id="125421059"/>
<evidence type="ECO:0000256" key="4">
    <source>
        <dbReference type="ARBA" id="ARBA00022679"/>
    </source>
</evidence>
<comment type="similarity">
    <text evidence="17">Belongs to the protein kinase superfamily. Ser/Thr protein kinase family.</text>
</comment>
<evidence type="ECO:0000256" key="16">
    <source>
        <dbReference type="ARBA" id="ARBA00048679"/>
    </source>
</evidence>
<reference evidence="23" key="1">
    <citation type="submission" date="2025-08" db="UniProtKB">
        <authorList>
            <consortium name="RefSeq"/>
        </authorList>
    </citation>
    <scope>IDENTIFICATION</scope>
    <source>
        <tissue evidence="23">Seedling</tissue>
    </source>
</reference>
<evidence type="ECO:0000256" key="1">
    <source>
        <dbReference type="ARBA" id="ARBA00004167"/>
    </source>
</evidence>
<evidence type="ECO:0000256" key="19">
    <source>
        <dbReference type="SAM" id="Phobius"/>
    </source>
</evidence>
<dbReference type="InterPro" id="IPR017441">
    <property type="entry name" value="Protein_kinase_ATP_BS"/>
</dbReference>
<evidence type="ECO:0000256" key="7">
    <source>
        <dbReference type="ARBA" id="ARBA00022741"/>
    </source>
</evidence>
<feature type="domain" description="Protein kinase" evidence="20">
    <location>
        <begin position="531"/>
        <end position="817"/>
    </location>
</feature>
<comment type="catalytic activity">
    <reaction evidence="15 17">
        <text>L-threonyl-[protein] + ATP = O-phospho-L-threonyl-[protein] + ADP + H(+)</text>
        <dbReference type="Rhea" id="RHEA:46608"/>
        <dbReference type="Rhea" id="RHEA-COMP:11060"/>
        <dbReference type="Rhea" id="RHEA-COMP:11605"/>
        <dbReference type="ChEBI" id="CHEBI:15378"/>
        <dbReference type="ChEBI" id="CHEBI:30013"/>
        <dbReference type="ChEBI" id="CHEBI:30616"/>
        <dbReference type="ChEBI" id="CHEBI:61977"/>
        <dbReference type="ChEBI" id="CHEBI:456216"/>
        <dbReference type="EC" id="2.7.11.1"/>
    </reaction>
</comment>
<evidence type="ECO:0000256" key="9">
    <source>
        <dbReference type="ARBA" id="ARBA00022840"/>
    </source>
</evidence>
<dbReference type="CDD" id="cd00053">
    <property type="entry name" value="EGF"/>
    <property type="match status" value="1"/>
</dbReference>
<comment type="subcellular location">
    <subcellularLocation>
        <location evidence="1">Membrane</location>
        <topology evidence="1">Single-pass membrane protein</topology>
    </subcellularLocation>
</comment>
<keyword evidence="11 19" id="KW-0472">Membrane</keyword>
<evidence type="ECO:0000256" key="8">
    <source>
        <dbReference type="ARBA" id="ARBA00022777"/>
    </source>
</evidence>
<evidence type="ECO:0000259" key="21">
    <source>
        <dbReference type="PROSITE" id="PS50927"/>
    </source>
</evidence>
<dbReference type="PANTHER" id="PTHR47976:SF108">
    <property type="entry name" value="G-TYPE LECTIN S-RECEPTOR-LIKE SERINE_THREONINE-PROTEIN KINASE LECRK1"/>
    <property type="match status" value="1"/>
</dbReference>
<feature type="transmembrane region" description="Helical" evidence="19">
    <location>
        <begin position="21"/>
        <end position="39"/>
    </location>
</feature>
<dbReference type="InterPro" id="IPR001480">
    <property type="entry name" value="Bulb-type_lectin_dom"/>
</dbReference>
<organism evidence="22 23">
    <name type="scientific">Ziziphus jujuba</name>
    <name type="common">Chinese jujube</name>
    <name type="synonym">Ziziphus sativa</name>
    <dbReference type="NCBI Taxonomy" id="326968"/>
    <lineage>
        <taxon>Eukaryota</taxon>
        <taxon>Viridiplantae</taxon>
        <taxon>Streptophyta</taxon>
        <taxon>Embryophyta</taxon>
        <taxon>Tracheophyta</taxon>
        <taxon>Spermatophyta</taxon>
        <taxon>Magnoliopsida</taxon>
        <taxon>eudicotyledons</taxon>
        <taxon>Gunneridae</taxon>
        <taxon>Pentapetalae</taxon>
        <taxon>rosids</taxon>
        <taxon>fabids</taxon>
        <taxon>Rosales</taxon>
        <taxon>Rhamnaceae</taxon>
        <taxon>Paliureae</taxon>
        <taxon>Ziziphus</taxon>
    </lineage>
</organism>
<comment type="catalytic activity">
    <reaction evidence="16 17">
        <text>L-seryl-[protein] + ATP = O-phospho-L-seryl-[protein] + ADP + H(+)</text>
        <dbReference type="Rhea" id="RHEA:17989"/>
        <dbReference type="Rhea" id="RHEA-COMP:9863"/>
        <dbReference type="Rhea" id="RHEA-COMP:11604"/>
        <dbReference type="ChEBI" id="CHEBI:15378"/>
        <dbReference type="ChEBI" id="CHEBI:29999"/>
        <dbReference type="ChEBI" id="CHEBI:30616"/>
        <dbReference type="ChEBI" id="CHEBI:83421"/>
        <dbReference type="ChEBI" id="CHEBI:456216"/>
        <dbReference type="EC" id="2.7.11.1"/>
    </reaction>
</comment>
<keyword evidence="2 17" id="KW-0723">Serine/threonine-protein kinase</keyword>
<keyword evidence="14" id="KW-0325">Glycoprotein</keyword>
<keyword evidence="7 17" id="KW-0547">Nucleotide-binding</keyword>
<evidence type="ECO:0000256" key="18">
    <source>
        <dbReference type="PROSITE-ProRule" id="PRU10141"/>
    </source>
</evidence>
<dbReference type="Gene3D" id="3.30.200.20">
    <property type="entry name" value="Phosphorylase Kinase, domain 1"/>
    <property type="match status" value="1"/>
</dbReference>
<keyword evidence="3" id="KW-0245">EGF-like domain</keyword>
<sequence>MIYNLHKCLLFFHSSMESIPPYLLCSFFLIIISCLMPYFTQAQTYKNISLGSTLIAKQDNNSFWASPSAEFAFGFQQIQKDGFLLAIWFNKIPDKTIVWYANGNNLVPTGSKLELARDGTLVLEDTNGKQIWNAESNNTGSVSYAAILDTGNLVLVSRDSVLLWESFNQPSDTILPTQTLQGDIKLFARYSEKNYTYGRYNMTLQEGNLELHVTYSPRDSRHHVYLTSETDGNTNQLIFNQSGFIYLPAKNGSIIQILSSDAVSPQEFYQRAILEYDGVFRHYVYPKSTISNGRWPMAWSSLFHMPSNICFMKLGQSGDDRGMGPCGFNSYCQMEQGRPTCQCPEGYSFTDPNDESLGCRQDFVSQSCDRETPETDQFYFQEMKNADWNLSEYEHFQQVTEDYCRLDCLSDCFCAAVSFVDGNCTKKKSPLSNGRIDASISWKTLVKVRKNFSSFKPGRADSEDKDRSTLVLIGSILLSSSVFVNILLLLATIVVFSLHSRKRSKVLQPRVVLPGRNLQCFTYGEIKEFTNEFSQELGSGNFAKVFKGVLNSDSGDPVAVKRFYNIVTEGEQEFKAEVNAIGQTNHRNLVQLLGFCTEGEHRILVYEFMRNGSLASFLFSKSGIKWHSRIQIAIETARGLLYLHEECSTQIIHCDIRPQKILLDDSFTAKISHFGLAKLLKTDQNLTVTEIRGTKGYVAPEWFRNMPITVKVDIYSFGILLLELICCRKNLDLGAEDEDQRILADWAYDCYIDGKLHLLVKDDKEAMDDMKSVEKFVKIAIWCIQEEPSLRPSMKKVTQMLEGAVEVSIPPDPASFFSSI</sequence>
<dbReference type="PROSITE" id="PS50927">
    <property type="entry name" value="BULB_LECTIN"/>
    <property type="match status" value="1"/>
</dbReference>
<dbReference type="InterPro" id="IPR024171">
    <property type="entry name" value="SRK-like_kinase"/>
</dbReference>
<dbReference type="InterPro" id="IPR051343">
    <property type="entry name" value="G-type_lectin_kinases/EP1-like"/>
</dbReference>
<evidence type="ECO:0000256" key="5">
    <source>
        <dbReference type="ARBA" id="ARBA00022692"/>
    </source>
</evidence>
<evidence type="ECO:0000256" key="17">
    <source>
        <dbReference type="PIRNR" id="PIRNR000641"/>
    </source>
</evidence>
<dbReference type="InterPro" id="IPR001245">
    <property type="entry name" value="Ser-Thr/Tyr_kinase_cat_dom"/>
</dbReference>
<dbReference type="PIRSF" id="PIRSF000641">
    <property type="entry name" value="SRK"/>
    <property type="match status" value="1"/>
</dbReference>
<keyword evidence="8 17" id="KW-0418">Kinase</keyword>
<evidence type="ECO:0000256" key="13">
    <source>
        <dbReference type="ARBA" id="ARBA00023170"/>
    </source>
</evidence>
<keyword evidence="12" id="KW-1015">Disulfide bond</keyword>
<dbReference type="Pfam" id="PF01453">
    <property type="entry name" value="B_lectin"/>
    <property type="match status" value="1"/>
</dbReference>
<dbReference type="InterPro" id="IPR000719">
    <property type="entry name" value="Prot_kinase_dom"/>
</dbReference>
<evidence type="ECO:0000256" key="6">
    <source>
        <dbReference type="ARBA" id="ARBA00022729"/>
    </source>
</evidence>
<dbReference type="SUPFAM" id="SSF51110">
    <property type="entry name" value="alpha-D-mannose-specific plant lectins"/>
    <property type="match status" value="1"/>
</dbReference>
<keyword evidence="4 17" id="KW-0808">Transferase</keyword>
<dbReference type="Proteomes" id="UP001652623">
    <property type="component" value="Chromosome 10"/>
</dbReference>
<evidence type="ECO:0000313" key="22">
    <source>
        <dbReference type="Proteomes" id="UP001652623"/>
    </source>
</evidence>
<dbReference type="PROSITE" id="PS51257">
    <property type="entry name" value="PROKAR_LIPOPROTEIN"/>
    <property type="match status" value="1"/>
</dbReference>
<dbReference type="CDD" id="cd00028">
    <property type="entry name" value="B_lectin"/>
    <property type="match status" value="1"/>
</dbReference>
<name>A0ABM3IB00_ZIZJJ</name>
<dbReference type="PROSITE" id="PS50011">
    <property type="entry name" value="PROTEIN_KINASE_DOM"/>
    <property type="match status" value="1"/>
</dbReference>
<keyword evidence="6" id="KW-0732">Signal</keyword>
<evidence type="ECO:0000256" key="11">
    <source>
        <dbReference type="ARBA" id="ARBA00023136"/>
    </source>
</evidence>
<evidence type="ECO:0000256" key="14">
    <source>
        <dbReference type="ARBA" id="ARBA00023180"/>
    </source>
</evidence>
<evidence type="ECO:0000256" key="2">
    <source>
        <dbReference type="ARBA" id="ARBA00022527"/>
    </source>
</evidence>
<feature type="transmembrane region" description="Helical" evidence="19">
    <location>
        <begin position="470"/>
        <end position="498"/>
    </location>
</feature>
<keyword evidence="22" id="KW-1185">Reference proteome</keyword>
<keyword evidence="10 19" id="KW-1133">Transmembrane helix</keyword>
<dbReference type="EC" id="2.7.11.1" evidence="17"/>
<keyword evidence="13" id="KW-0675">Receptor</keyword>
<evidence type="ECO:0000256" key="12">
    <source>
        <dbReference type="ARBA" id="ARBA00023157"/>
    </source>
</evidence>
<protein>
    <recommendedName>
        <fullName evidence="17">Receptor-like serine/threonine-protein kinase</fullName>
        <ecNumber evidence="17">2.7.11.1</ecNumber>
    </recommendedName>
</protein>
<keyword evidence="5 19" id="KW-0812">Transmembrane</keyword>
<evidence type="ECO:0000259" key="20">
    <source>
        <dbReference type="PROSITE" id="PS50011"/>
    </source>
</evidence>
<feature type="domain" description="Bulb-type lectin" evidence="21">
    <location>
        <begin position="39"/>
        <end position="168"/>
    </location>
</feature>
<dbReference type="PROSITE" id="PS00107">
    <property type="entry name" value="PROTEIN_KINASE_ATP"/>
    <property type="match status" value="1"/>
</dbReference>
<dbReference type="InterPro" id="IPR011009">
    <property type="entry name" value="Kinase-like_dom_sf"/>
</dbReference>
<gene>
    <name evidence="23" type="primary">LOC125421059</name>
</gene>
<dbReference type="PANTHER" id="PTHR47976">
    <property type="entry name" value="G-TYPE LECTIN S-RECEPTOR-LIKE SERINE/THREONINE-PROTEIN KINASE SD2-5"/>
    <property type="match status" value="1"/>
</dbReference>
<dbReference type="Gene3D" id="1.10.510.10">
    <property type="entry name" value="Transferase(Phosphotransferase) domain 1"/>
    <property type="match status" value="1"/>
</dbReference>
<keyword evidence="9 17" id="KW-0067">ATP-binding</keyword>
<dbReference type="Gene3D" id="2.90.10.10">
    <property type="entry name" value="Bulb-type lectin domain"/>
    <property type="match status" value="2"/>
</dbReference>
<feature type="binding site" evidence="18">
    <location>
        <position position="561"/>
    </location>
    <ligand>
        <name>ATP</name>
        <dbReference type="ChEBI" id="CHEBI:30616"/>
    </ligand>
</feature>
<evidence type="ECO:0000313" key="23">
    <source>
        <dbReference type="RefSeq" id="XP_048324741.2"/>
    </source>
</evidence>
<evidence type="ECO:0000256" key="15">
    <source>
        <dbReference type="ARBA" id="ARBA00047899"/>
    </source>
</evidence>
<dbReference type="Pfam" id="PF07714">
    <property type="entry name" value="PK_Tyr_Ser-Thr"/>
    <property type="match status" value="1"/>
</dbReference>
<proteinExistence type="inferred from homology"/>
<dbReference type="InterPro" id="IPR036426">
    <property type="entry name" value="Bulb-type_lectin_dom_sf"/>
</dbReference>
<evidence type="ECO:0000256" key="10">
    <source>
        <dbReference type="ARBA" id="ARBA00022989"/>
    </source>
</evidence>